<keyword evidence="2" id="KW-1185">Reference proteome</keyword>
<reference evidence="1 2" key="1">
    <citation type="journal article" date="2010" name="Proc. Natl. Acad. Sci. U.S.A.">
        <title>Insights into evolution of multicellular fungi from the assembled chromosomes of the mushroom Coprinopsis cinerea (Coprinus cinereus).</title>
        <authorList>
            <person name="Stajich J.E."/>
            <person name="Wilke S.K."/>
            <person name="Ahren D."/>
            <person name="Au C.H."/>
            <person name="Birren B.W."/>
            <person name="Borodovsky M."/>
            <person name="Burns C."/>
            <person name="Canback B."/>
            <person name="Casselton L.A."/>
            <person name="Cheng C.K."/>
            <person name="Deng J."/>
            <person name="Dietrich F.S."/>
            <person name="Fargo D.C."/>
            <person name="Farman M.L."/>
            <person name="Gathman A.C."/>
            <person name="Goldberg J."/>
            <person name="Guigo R."/>
            <person name="Hoegger P.J."/>
            <person name="Hooker J.B."/>
            <person name="Huggins A."/>
            <person name="James T.Y."/>
            <person name="Kamada T."/>
            <person name="Kilaru S."/>
            <person name="Kodira C."/>
            <person name="Kues U."/>
            <person name="Kupfer D."/>
            <person name="Kwan H.S."/>
            <person name="Lomsadze A."/>
            <person name="Li W."/>
            <person name="Lilly W.W."/>
            <person name="Ma L.J."/>
            <person name="Mackey A.J."/>
            <person name="Manning G."/>
            <person name="Martin F."/>
            <person name="Muraguchi H."/>
            <person name="Natvig D.O."/>
            <person name="Palmerini H."/>
            <person name="Ramesh M.A."/>
            <person name="Rehmeyer C.J."/>
            <person name="Roe B.A."/>
            <person name="Shenoy N."/>
            <person name="Stanke M."/>
            <person name="Ter-Hovhannisyan V."/>
            <person name="Tunlid A."/>
            <person name="Velagapudi R."/>
            <person name="Vision T.J."/>
            <person name="Zeng Q."/>
            <person name="Zolan M.E."/>
            <person name="Pukkila P.J."/>
        </authorList>
    </citation>
    <scope>NUCLEOTIDE SEQUENCE [LARGE SCALE GENOMIC DNA]</scope>
    <source>
        <strain evidence="2">Okayama-7 / 130 / ATCC MYA-4618 / FGSC 9003</strain>
    </source>
</reference>
<dbReference type="EMBL" id="AACS02000004">
    <property type="protein sequence ID" value="EAU85342.2"/>
    <property type="molecule type" value="Genomic_DNA"/>
</dbReference>
<proteinExistence type="predicted"/>
<dbReference type="RefSeq" id="XP_001836529.2">
    <property type="nucleotide sequence ID" value="XM_001836477.2"/>
</dbReference>
<dbReference type="Proteomes" id="UP000001861">
    <property type="component" value="Unassembled WGS sequence"/>
</dbReference>
<dbReference type="GeneID" id="6013074"/>
<dbReference type="SUPFAM" id="SSF56112">
    <property type="entry name" value="Protein kinase-like (PK-like)"/>
    <property type="match status" value="1"/>
</dbReference>
<dbReference type="GO" id="GO:0016301">
    <property type="term" value="F:kinase activity"/>
    <property type="evidence" value="ECO:0007669"/>
    <property type="project" value="UniProtKB-KW"/>
</dbReference>
<keyword evidence="1" id="KW-0808">Transferase</keyword>
<evidence type="ECO:0000313" key="1">
    <source>
        <dbReference type="EMBL" id="EAU85342.2"/>
    </source>
</evidence>
<dbReference type="InParanoid" id="A8NUT3"/>
<dbReference type="AlphaFoldDB" id="A8NUT3"/>
<keyword evidence="1" id="KW-0418">Kinase</keyword>
<gene>
    <name evidence="1" type="ORF">CC1G_07612</name>
</gene>
<accession>A8NUT3</accession>
<dbReference type="eggNOG" id="ENOG502STXN">
    <property type="taxonomic scope" value="Eukaryota"/>
</dbReference>
<protein>
    <submittedName>
        <fullName evidence="1">Other/AgaK1 protein kinase</fullName>
    </submittedName>
</protein>
<dbReference type="OMA" id="CICSNDR"/>
<dbReference type="InterPro" id="IPR011009">
    <property type="entry name" value="Kinase-like_dom_sf"/>
</dbReference>
<dbReference type="Gene3D" id="1.10.510.10">
    <property type="entry name" value="Transferase(Phosphotransferase) domain 1"/>
    <property type="match status" value="1"/>
</dbReference>
<dbReference type="VEuPathDB" id="FungiDB:CC1G_07612"/>
<organism evidence="1 2">
    <name type="scientific">Coprinopsis cinerea (strain Okayama-7 / 130 / ATCC MYA-4618 / FGSC 9003)</name>
    <name type="common">Inky cap fungus</name>
    <name type="synonym">Hormographiella aspergillata</name>
    <dbReference type="NCBI Taxonomy" id="240176"/>
    <lineage>
        <taxon>Eukaryota</taxon>
        <taxon>Fungi</taxon>
        <taxon>Dikarya</taxon>
        <taxon>Basidiomycota</taxon>
        <taxon>Agaricomycotina</taxon>
        <taxon>Agaricomycetes</taxon>
        <taxon>Agaricomycetidae</taxon>
        <taxon>Agaricales</taxon>
        <taxon>Agaricineae</taxon>
        <taxon>Psathyrellaceae</taxon>
        <taxon>Coprinopsis</taxon>
    </lineage>
</organism>
<name>A8NUT3_COPC7</name>
<evidence type="ECO:0000313" key="2">
    <source>
        <dbReference type="Proteomes" id="UP000001861"/>
    </source>
</evidence>
<dbReference type="HOGENOM" id="CLU_054404_0_0_1"/>
<dbReference type="KEGG" id="cci:CC1G_07612"/>
<comment type="caution">
    <text evidence="1">The sequence shown here is derived from an EMBL/GenBank/DDBJ whole genome shotgun (WGS) entry which is preliminary data.</text>
</comment>
<dbReference type="OrthoDB" id="3224178at2759"/>
<sequence>MQYPRTDLQSWTTKFNGDIKVLQREVPIIHNQWNSLAPFFESHGYYLYESLDKALKFSLAARPRQSFECQEYINEPEYPYARRVIAREEVVPFHDIQSFRVWPAQDKFGREVMIKMIHTSDMPDANELEVHRRLNTPEARADPRNHTLPTLGYIEHEAVVFAVMPRWGPSFVGLRFCTVGQLFHLADVLFEGLVFLHENRIAHRDIACQNTVMNVLYQEFRYHGPDAHLLRNPPEVRYAYIDFGASLIFPMDTDIDTVILERESCMGFDYLGIAGGRANPFKDDVLVLAHTLQNWVRVIEDVVPEIGPYFDNILSDFNDPPSAAVCLERLRELKKRVSDDVLKSAPQAMLWKAGRGMGLQKYTPGQHY</sequence>